<dbReference type="SUPFAM" id="SSF51679">
    <property type="entry name" value="Bacterial luciferase-like"/>
    <property type="match status" value="1"/>
</dbReference>
<dbReference type="InterPro" id="IPR019949">
    <property type="entry name" value="CmoO-like"/>
</dbReference>
<dbReference type="EMBL" id="RQFA01000072">
    <property type="protein sequence ID" value="TGK29445.1"/>
    <property type="molecule type" value="Genomic_DNA"/>
</dbReference>
<dbReference type="FunFam" id="3.20.20.30:FF:000002">
    <property type="entry name" value="LLM class flavin-dependent oxidoreductase"/>
    <property type="match status" value="1"/>
</dbReference>
<dbReference type="AlphaFoldDB" id="A0A5F1YXD0"/>
<dbReference type="GO" id="GO:0016705">
    <property type="term" value="F:oxidoreductase activity, acting on paired donors, with incorporation or reduction of molecular oxygen"/>
    <property type="evidence" value="ECO:0007669"/>
    <property type="project" value="InterPro"/>
</dbReference>
<dbReference type="GO" id="GO:0005829">
    <property type="term" value="C:cytosol"/>
    <property type="evidence" value="ECO:0007669"/>
    <property type="project" value="TreeGrafter"/>
</dbReference>
<dbReference type="RefSeq" id="WP_135591689.1">
    <property type="nucleotide sequence ID" value="NZ_RQEZ01000053.1"/>
</dbReference>
<comment type="similarity">
    <text evidence="1">To bacterial alkanal monooxygenase alpha and beta chains.</text>
</comment>
<feature type="domain" description="Luciferase-like" evidence="3">
    <location>
        <begin position="16"/>
        <end position="248"/>
    </location>
</feature>
<keyword evidence="5" id="KW-1185">Reference proteome</keyword>
<sequence>MSKLSEIELSVLDLSPVVQGSDVSQSFENSLTLARRAEELGYKRFWLAEHHNLPGIGSSATSVLIGYIAGGTKKIRVGSGGIMLPNHAPLIVAEQFGTLETLYPGRIDLGLGRAPGTDPVTARALRRETKIGGMEFPELLEELRFFLSKAEPGQRVRAVPGSGLDIPIWLLGSSLYSADLAGRLGLPFSFAAHFAPDYMMHAIEIYRKVFQPSGILEKPYVMIGVSVFAADTDVEAEKLSTSQILGFLNLIKGNPLPLGPPVDDLSKHVSETEKAAVAERLRASMSGSPSTLKDKLNGFLSKTDADELIVNTMVYDFGARLRSYEILSELRK</sequence>
<dbReference type="OrthoDB" id="9780518at2"/>
<dbReference type="InterPro" id="IPR011251">
    <property type="entry name" value="Luciferase-like_dom"/>
</dbReference>
<proteinExistence type="predicted"/>
<evidence type="ECO:0000259" key="3">
    <source>
        <dbReference type="Pfam" id="PF00296"/>
    </source>
</evidence>
<dbReference type="Proteomes" id="UP000298277">
    <property type="component" value="Unassembled WGS sequence"/>
</dbReference>
<organism evidence="4 5">
    <name type="scientific">Leptospira gomenensis</name>
    <dbReference type="NCBI Taxonomy" id="2484974"/>
    <lineage>
        <taxon>Bacteria</taxon>
        <taxon>Pseudomonadati</taxon>
        <taxon>Spirochaetota</taxon>
        <taxon>Spirochaetia</taxon>
        <taxon>Leptospirales</taxon>
        <taxon>Leptospiraceae</taxon>
        <taxon>Leptospira</taxon>
    </lineage>
</organism>
<dbReference type="PANTHER" id="PTHR30137">
    <property type="entry name" value="LUCIFERASE-LIKE MONOOXYGENASE"/>
    <property type="match status" value="1"/>
</dbReference>
<reference evidence="4" key="1">
    <citation type="journal article" date="2019" name="PLoS Negl. Trop. Dis.">
        <title>Revisiting the worldwide diversity of Leptospira species in the environment.</title>
        <authorList>
            <person name="Vincent A.T."/>
            <person name="Schiettekatte O."/>
            <person name="Bourhy P."/>
            <person name="Veyrier F.J."/>
            <person name="Picardeau M."/>
        </authorList>
    </citation>
    <scope>NUCLEOTIDE SEQUENCE [LARGE SCALE GENOMIC DNA]</scope>
    <source>
        <strain evidence="4">201800299</strain>
    </source>
</reference>
<gene>
    <name evidence="4" type="ORF">EHQ17_15820</name>
</gene>
<evidence type="ECO:0000313" key="4">
    <source>
        <dbReference type="EMBL" id="TGK29445.1"/>
    </source>
</evidence>
<name>A0A5F1YXD0_9LEPT</name>
<dbReference type="CDD" id="cd00347">
    <property type="entry name" value="Flavin_utilizing_monoxygenases"/>
    <property type="match status" value="1"/>
</dbReference>
<accession>A0A5F1YXD0</accession>
<dbReference type="Gene3D" id="3.20.20.30">
    <property type="entry name" value="Luciferase-like domain"/>
    <property type="match status" value="1"/>
</dbReference>
<evidence type="ECO:0000256" key="2">
    <source>
        <dbReference type="ARBA" id="ARBA00074555"/>
    </source>
</evidence>
<protein>
    <recommendedName>
        <fullName evidence="2">Luciferase-like monooxygenase</fullName>
    </recommendedName>
</protein>
<evidence type="ECO:0000256" key="1">
    <source>
        <dbReference type="ARBA" id="ARBA00007789"/>
    </source>
</evidence>
<comment type="caution">
    <text evidence="4">The sequence shown here is derived from an EMBL/GenBank/DDBJ whole genome shotgun (WGS) entry which is preliminary data.</text>
</comment>
<dbReference type="InterPro" id="IPR050766">
    <property type="entry name" value="Bact_Lucif_Oxidored"/>
</dbReference>
<dbReference type="PANTHER" id="PTHR30137:SF6">
    <property type="entry name" value="LUCIFERASE-LIKE MONOOXYGENASE"/>
    <property type="match status" value="1"/>
</dbReference>
<evidence type="ECO:0000313" key="5">
    <source>
        <dbReference type="Proteomes" id="UP000298277"/>
    </source>
</evidence>
<dbReference type="NCBIfam" id="TIGR03558">
    <property type="entry name" value="oxido_grp_1"/>
    <property type="match status" value="1"/>
</dbReference>
<dbReference type="Pfam" id="PF00296">
    <property type="entry name" value="Bac_luciferase"/>
    <property type="match status" value="1"/>
</dbReference>
<dbReference type="InterPro" id="IPR036661">
    <property type="entry name" value="Luciferase-like_sf"/>
</dbReference>